<dbReference type="SUPFAM" id="SSF144020">
    <property type="entry name" value="FdhE-like"/>
    <property type="match status" value="1"/>
</dbReference>
<dbReference type="InterPro" id="IPR006452">
    <property type="entry name" value="Formate_DH_accessory"/>
</dbReference>
<dbReference type="CDD" id="cd16341">
    <property type="entry name" value="FdhE"/>
    <property type="match status" value="1"/>
</dbReference>
<dbReference type="eggNOG" id="COG3058">
    <property type="taxonomic scope" value="Bacteria"/>
</dbReference>
<dbReference type="OrthoDB" id="9811074at2"/>
<dbReference type="PANTHER" id="PTHR37689:SF1">
    <property type="entry name" value="PROTEIN FDHE"/>
    <property type="match status" value="1"/>
</dbReference>
<dbReference type="InterPro" id="IPR024064">
    <property type="entry name" value="FdhE-like_sf"/>
</dbReference>
<dbReference type="PANTHER" id="PTHR37689">
    <property type="entry name" value="PROTEIN FDHE"/>
    <property type="match status" value="1"/>
</dbReference>
<evidence type="ECO:0000313" key="1">
    <source>
        <dbReference type="EMBL" id="EIG54826.1"/>
    </source>
</evidence>
<organism evidence="1">
    <name type="scientific">Desulfovibrio sp. U5L</name>
    <dbReference type="NCBI Taxonomy" id="596152"/>
    <lineage>
        <taxon>Bacteria</taxon>
        <taxon>Pseudomonadati</taxon>
        <taxon>Thermodesulfobacteriota</taxon>
        <taxon>Desulfovibrionia</taxon>
        <taxon>Desulfovibrionales</taxon>
        <taxon>Desulfovibrionaceae</taxon>
        <taxon>Desulfovibrio</taxon>
    </lineage>
</organism>
<dbReference type="EMBL" id="JH600068">
    <property type="protein sequence ID" value="EIG54826.1"/>
    <property type="molecule type" value="Genomic_DNA"/>
</dbReference>
<dbReference type="GO" id="GO:0051604">
    <property type="term" value="P:protein maturation"/>
    <property type="evidence" value="ECO:0007669"/>
    <property type="project" value="TreeGrafter"/>
</dbReference>
<name>I2Q4X0_9BACT</name>
<gene>
    <name evidence="1" type="ORF">DesU5LDRAFT_3192</name>
</gene>
<dbReference type="STRING" id="596152.DesU5LDRAFT_3192"/>
<dbReference type="HOGENOM" id="CLU_071015_0_0_7"/>
<protein>
    <submittedName>
        <fullName evidence="1">Uncharacterized protein involved in formate dehydrogenase formation</fullName>
    </submittedName>
</protein>
<dbReference type="GO" id="GO:0008199">
    <property type="term" value="F:ferric iron binding"/>
    <property type="evidence" value="ECO:0007669"/>
    <property type="project" value="TreeGrafter"/>
</dbReference>
<proteinExistence type="predicted"/>
<accession>I2Q4X0</accession>
<dbReference type="AlphaFoldDB" id="I2Q4X0"/>
<reference evidence="1" key="1">
    <citation type="submission" date="2011-11" db="EMBL/GenBank/DDBJ databases">
        <title>Improved High-Quality Draft sequence of Desulfovibrio sp. U5L.</title>
        <authorList>
            <consortium name="US DOE Joint Genome Institute"/>
            <person name="Lucas S."/>
            <person name="Han J."/>
            <person name="Lapidus A."/>
            <person name="Cheng J.-F."/>
            <person name="Goodwin L."/>
            <person name="Pitluck S."/>
            <person name="Peters L."/>
            <person name="Ovchinnikova G."/>
            <person name="Held B."/>
            <person name="Detter J.C."/>
            <person name="Han C."/>
            <person name="Tapia R."/>
            <person name="Land M."/>
            <person name="Hauser L."/>
            <person name="Kyrpides N."/>
            <person name="Ivanova N."/>
            <person name="Pagani I."/>
            <person name="Gabster J."/>
            <person name="Walker C."/>
            <person name="Stolyar S."/>
            <person name="Stahl D."/>
            <person name="Arkin A."/>
            <person name="Dehal P."/>
            <person name="Hazen T."/>
            <person name="Woyke T."/>
        </authorList>
    </citation>
    <scope>NUCLEOTIDE SEQUENCE [LARGE SCALE GENOMIC DNA]</scope>
    <source>
        <strain evidence="1">U5L</strain>
    </source>
</reference>
<sequence>MAEFSVSIARDVDRLRRERPHVRAFVDPFLGLLLARPSLVAVLACQAGDGPPPVVEPARLGLGACLLPRDEFPLDAAALRRSHEVLEPVLAAGFREVRSDLLAIGRAVAAESGFLAGLARALLGDRREMVVRAAGALGVDPRVLGFFGVQVLTPLAMAQGRRLGRLVADTAWNRGYCPVCGSWPGIMRRLPGGGEMTCSCCAATWRFTRRECPFCEAPGPSGQVYAVPGFDAERVMVCRRCNHYLAEFDADGLAGYSPEVAALALAPLELLARQHGHLAPALDWRQMVWA</sequence>
<dbReference type="GO" id="GO:0005829">
    <property type="term" value="C:cytosol"/>
    <property type="evidence" value="ECO:0007669"/>
    <property type="project" value="TreeGrafter"/>
</dbReference>
<dbReference type="Gene3D" id="3.90.1670.10">
    <property type="entry name" value="FdhE-like domain"/>
    <property type="match status" value="1"/>
</dbReference>